<feature type="transmembrane region" description="Helical" evidence="1">
    <location>
        <begin position="170"/>
        <end position="190"/>
    </location>
</feature>
<keyword evidence="1" id="KW-0472">Membrane</keyword>
<protein>
    <recommendedName>
        <fullName evidence="4">Transmembrane protein</fullName>
    </recommendedName>
</protein>
<dbReference type="AlphaFoldDB" id="A0A0C4WUN2"/>
<dbReference type="KEGG" id="acx:Achr_27590"/>
<dbReference type="RefSeq" id="WP_377802234.1">
    <property type="nucleotide sequence ID" value="NZ_CP010415.1"/>
</dbReference>
<dbReference type="Proteomes" id="UP000068210">
    <property type="component" value="Chromosome"/>
</dbReference>
<accession>A0A0C4WUN2</accession>
<evidence type="ECO:0000313" key="2">
    <source>
        <dbReference type="EMBL" id="AJE22182.1"/>
    </source>
</evidence>
<feature type="transmembrane region" description="Helical" evidence="1">
    <location>
        <begin position="136"/>
        <end position="158"/>
    </location>
</feature>
<sequence length="215" mass="22588">MRDDPAGLRDDNPYAPPRGALLDAPGAPPMPGWSSAQLRVLGWLALATVLGTLVIVLLSFSGLTRVRGVAAYANWLGLILVLLGNYLLLRLKSFAEARFAARGLGWPVWLSVALGLLLEAAALLFESAPLAAWQAWLYAAALIGYGGLLVWLGVRLLAAPGAFKALRGMGWLAIAGGLMLASLVLAAQAVLPLLGAHLALALVFFRGASELYGRP</sequence>
<keyword evidence="1" id="KW-0812">Transmembrane</keyword>
<feature type="transmembrane region" description="Helical" evidence="1">
    <location>
        <begin position="72"/>
        <end position="91"/>
    </location>
</feature>
<organism evidence="2 3">
    <name type="scientific">Azotobacter chroococcum NCIMB 8003</name>
    <dbReference type="NCBI Taxonomy" id="1328314"/>
    <lineage>
        <taxon>Bacteria</taxon>
        <taxon>Pseudomonadati</taxon>
        <taxon>Pseudomonadota</taxon>
        <taxon>Gammaproteobacteria</taxon>
        <taxon>Pseudomonadales</taxon>
        <taxon>Pseudomonadaceae</taxon>
        <taxon>Azotobacter</taxon>
    </lineage>
</organism>
<feature type="transmembrane region" description="Helical" evidence="1">
    <location>
        <begin position="103"/>
        <end position="124"/>
    </location>
</feature>
<proteinExistence type="predicted"/>
<evidence type="ECO:0008006" key="4">
    <source>
        <dbReference type="Google" id="ProtNLM"/>
    </source>
</evidence>
<feature type="transmembrane region" description="Helical" evidence="1">
    <location>
        <begin position="40"/>
        <end position="60"/>
    </location>
</feature>
<dbReference type="STRING" id="1328314.Achr_27590"/>
<evidence type="ECO:0000313" key="3">
    <source>
        <dbReference type="Proteomes" id="UP000068210"/>
    </source>
</evidence>
<dbReference type="EMBL" id="CP010415">
    <property type="protein sequence ID" value="AJE22182.1"/>
    <property type="molecule type" value="Genomic_DNA"/>
</dbReference>
<reference evidence="2 3" key="1">
    <citation type="journal article" date="2015" name="PLoS ONE">
        <title>Azotobacter Genomes: The Genome of Azotobacter chroococcum NCIMB 8003 (ATCC 4412).</title>
        <authorList>
            <person name="Robson R.L."/>
            <person name="Jones R."/>
            <person name="Robson R.M."/>
            <person name="Schwartz A."/>
            <person name="Richardson T.H."/>
        </authorList>
    </citation>
    <scope>NUCLEOTIDE SEQUENCE [LARGE SCALE GENOMIC DNA]</scope>
    <source>
        <strain evidence="2 3">NCIMB 8003</strain>
    </source>
</reference>
<dbReference type="HOGENOM" id="CLU_1304005_0_0_6"/>
<keyword evidence="3" id="KW-1185">Reference proteome</keyword>
<keyword evidence="1" id="KW-1133">Transmembrane helix</keyword>
<name>A0A0C4WUN2_9GAMM</name>
<evidence type="ECO:0000256" key="1">
    <source>
        <dbReference type="SAM" id="Phobius"/>
    </source>
</evidence>
<gene>
    <name evidence="2" type="ORF">Achr_27590</name>
</gene>